<dbReference type="Pfam" id="PF12997">
    <property type="entry name" value="DUF3881"/>
    <property type="match status" value="1"/>
</dbReference>
<name>A0ABV1HGE3_9FIRM</name>
<dbReference type="RefSeq" id="WP_353531479.1">
    <property type="nucleotide sequence ID" value="NZ_JBBMEX010000016.1"/>
</dbReference>
<dbReference type="EMBL" id="JBBMEX010000016">
    <property type="protein sequence ID" value="MEQ2558774.1"/>
    <property type="molecule type" value="Genomic_DNA"/>
</dbReference>
<accession>A0ABV1HGE3</accession>
<reference evidence="1 2" key="1">
    <citation type="submission" date="2024-03" db="EMBL/GenBank/DDBJ databases">
        <title>Human intestinal bacterial collection.</title>
        <authorList>
            <person name="Pauvert C."/>
            <person name="Hitch T.C.A."/>
            <person name="Clavel T."/>
        </authorList>
    </citation>
    <scope>NUCLEOTIDE SEQUENCE [LARGE SCALE GENOMIC DNA]</scope>
    <source>
        <strain evidence="1 2">CLA-AA-H185</strain>
    </source>
</reference>
<keyword evidence="2" id="KW-1185">Reference proteome</keyword>
<dbReference type="InterPro" id="IPR024541">
    <property type="entry name" value="DUF3881"/>
</dbReference>
<evidence type="ECO:0000313" key="1">
    <source>
        <dbReference type="EMBL" id="MEQ2558774.1"/>
    </source>
</evidence>
<protein>
    <submittedName>
        <fullName evidence="1">DUF3881 family protein</fullName>
    </submittedName>
</protein>
<dbReference type="Proteomes" id="UP001454489">
    <property type="component" value="Unassembled WGS sequence"/>
</dbReference>
<gene>
    <name evidence="1" type="ORF">WMO43_13035</name>
</gene>
<evidence type="ECO:0000313" key="2">
    <source>
        <dbReference type="Proteomes" id="UP001454489"/>
    </source>
</evidence>
<sequence>MHDFLRAVGFKNIKDQKELDELLQSIVSSPTNYMSARDSEGNEYAEFTKEFADSMGIIVRGEFTDHDNFRIEYYIPYFYGHGITSQEQTEVQKHAEKESYAGICDEVRLGVSLIFYLQNVAEYLNEEHFPRIVGRSVTLSALSISGKIILPMMKNEKQKKTIQKNMQNRNHLIAAARDGDEDAIENLTLEDMDTYSMLSRRIAYEDVLSIVDTCFMPYGVESDQYSVIGEILDYKKTVNKITEEEIYIMKIDTNGLVYDVCINKEDLLGEPQIGRRFKGNIWMQGCIRYMN</sequence>
<comment type="caution">
    <text evidence="1">The sequence shown here is derived from an EMBL/GenBank/DDBJ whole genome shotgun (WGS) entry which is preliminary data.</text>
</comment>
<organism evidence="1 2">
    <name type="scientific">Maccoyibacter intestinihominis</name>
    <dbReference type="NCBI Taxonomy" id="3133499"/>
    <lineage>
        <taxon>Bacteria</taxon>
        <taxon>Bacillati</taxon>
        <taxon>Bacillota</taxon>
        <taxon>Clostridia</taxon>
        <taxon>Lachnospirales</taxon>
        <taxon>Lachnospiraceae</taxon>
        <taxon>Maccoyibacter</taxon>
    </lineage>
</organism>
<proteinExistence type="predicted"/>